<protein>
    <submittedName>
        <fullName evidence="1">Uncharacterized protein</fullName>
    </submittedName>
</protein>
<dbReference type="InParanoid" id="A0A2K1Y565"/>
<evidence type="ECO:0000313" key="2">
    <source>
        <dbReference type="Proteomes" id="UP000006729"/>
    </source>
</evidence>
<proteinExistence type="predicted"/>
<keyword evidence="2" id="KW-1185">Reference proteome</keyword>
<sequence>MTAQRLYSFLHILYQSHLSGASTNSLAWLRASSSSLHRRKLGQRITLTFQEFCGNSINSSSLSEIISSSLKIIMISFHIKANLFASTWLDSSFL</sequence>
<dbReference type="EMBL" id="CM009302">
    <property type="protein sequence ID" value="PNT08171.1"/>
    <property type="molecule type" value="Genomic_DNA"/>
</dbReference>
<evidence type="ECO:0000313" key="1">
    <source>
        <dbReference type="EMBL" id="PNT08171.1"/>
    </source>
</evidence>
<organism evidence="1 2">
    <name type="scientific">Populus trichocarpa</name>
    <name type="common">Western balsam poplar</name>
    <name type="synonym">Populus balsamifera subsp. trichocarpa</name>
    <dbReference type="NCBI Taxonomy" id="3694"/>
    <lineage>
        <taxon>Eukaryota</taxon>
        <taxon>Viridiplantae</taxon>
        <taxon>Streptophyta</taxon>
        <taxon>Embryophyta</taxon>
        <taxon>Tracheophyta</taxon>
        <taxon>Spermatophyta</taxon>
        <taxon>Magnoliopsida</taxon>
        <taxon>eudicotyledons</taxon>
        <taxon>Gunneridae</taxon>
        <taxon>Pentapetalae</taxon>
        <taxon>rosids</taxon>
        <taxon>fabids</taxon>
        <taxon>Malpighiales</taxon>
        <taxon>Salicaceae</taxon>
        <taxon>Saliceae</taxon>
        <taxon>Populus</taxon>
    </lineage>
</organism>
<gene>
    <name evidence="1" type="ORF">POPTR_013G131400</name>
</gene>
<reference evidence="1 2" key="1">
    <citation type="journal article" date="2006" name="Science">
        <title>The genome of black cottonwood, Populus trichocarpa (Torr. &amp; Gray).</title>
        <authorList>
            <person name="Tuskan G.A."/>
            <person name="Difazio S."/>
            <person name="Jansson S."/>
            <person name="Bohlmann J."/>
            <person name="Grigoriev I."/>
            <person name="Hellsten U."/>
            <person name="Putnam N."/>
            <person name="Ralph S."/>
            <person name="Rombauts S."/>
            <person name="Salamov A."/>
            <person name="Schein J."/>
            <person name="Sterck L."/>
            <person name="Aerts A."/>
            <person name="Bhalerao R.R."/>
            <person name="Bhalerao R.P."/>
            <person name="Blaudez D."/>
            <person name="Boerjan W."/>
            <person name="Brun A."/>
            <person name="Brunner A."/>
            <person name="Busov V."/>
            <person name="Campbell M."/>
            <person name="Carlson J."/>
            <person name="Chalot M."/>
            <person name="Chapman J."/>
            <person name="Chen G.L."/>
            <person name="Cooper D."/>
            <person name="Coutinho P.M."/>
            <person name="Couturier J."/>
            <person name="Covert S."/>
            <person name="Cronk Q."/>
            <person name="Cunningham R."/>
            <person name="Davis J."/>
            <person name="Degroeve S."/>
            <person name="Dejardin A."/>
            <person name="Depamphilis C."/>
            <person name="Detter J."/>
            <person name="Dirks B."/>
            <person name="Dubchak I."/>
            <person name="Duplessis S."/>
            <person name="Ehlting J."/>
            <person name="Ellis B."/>
            <person name="Gendler K."/>
            <person name="Goodstein D."/>
            <person name="Gribskov M."/>
            <person name="Grimwood J."/>
            <person name="Groover A."/>
            <person name="Gunter L."/>
            <person name="Hamberger B."/>
            <person name="Heinze B."/>
            <person name="Helariutta Y."/>
            <person name="Henrissat B."/>
            <person name="Holligan D."/>
            <person name="Holt R."/>
            <person name="Huang W."/>
            <person name="Islam-Faridi N."/>
            <person name="Jones S."/>
            <person name="Jones-Rhoades M."/>
            <person name="Jorgensen R."/>
            <person name="Joshi C."/>
            <person name="Kangasjarvi J."/>
            <person name="Karlsson J."/>
            <person name="Kelleher C."/>
            <person name="Kirkpatrick R."/>
            <person name="Kirst M."/>
            <person name="Kohler A."/>
            <person name="Kalluri U."/>
            <person name="Larimer F."/>
            <person name="Leebens-Mack J."/>
            <person name="Leple J.C."/>
            <person name="Locascio P."/>
            <person name="Lou Y."/>
            <person name="Lucas S."/>
            <person name="Martin F."/>
            <person name="Montanini B."/>
            <person name="Napoli C."/>
            <person name="Nelson D.R."/>
            <person name="Nelson C."/>
            <person name="Nieminen K."/>
            <person name="Nilsson O."/>
            <person name="Pereda V."/>
            <person name="Peter G."/>
            <person name="Philippe R."/>
            <person name="Pilate G."/>
            <person name="Poliakov A."/>
            <person name="Razumovskaya J."/>
            <person name="Richardson P."/>
            <person name="Rinaldi C."/>
            <person name="Ritland K."/>
            <person name="Rouze P."/>
            <person name="Ryaboy D."/>
            <person name="Schmutz J."/>
            <person name="Schrader J."/>
            <person name="Segerman B."/>
            <person name="Shin H."/>
            <person name="Siddiqui A."/>
            <person name="Sterky F."/>
            <person name="Terry A."/>
            <person name="Tsai C.J."/>
            <person name="Uberbacher E."/>
            <person name="Unneberg P."/>
            <person name="Vahala J."/>
            <person name="Wall K."/>
            <person name="Wessler S."/>
            <person name="Yang G."/>
            <person name="Yin T."/>
            <person name="Douglas C."/>
            <person name="Marra M."/>
            <person name="Sandberg G."/>
            <person name="Van de Peer Y."/>
            <person name="Rokhsar D."/>
        </authorList>
    </citation>
    <scope>NUCLEOTIDE SEQUENCE [LARGE SCALE GENOMIC DNA]</scope>
    <source>
        <strain evidence="2">cv. Nisqually</strain>
    </source>
</reference>
<dbReference type="AlphaFoldDB" id="A0A2K1Y565"/>
<accession>A0A2K1Y565</accession>
<dbReference type="Proteomes" id="UP000006729">
    <property type="component" value="Chromosome 13"/>
</dbReference>
<name>A0A2K1Y565_POPTR</name>